<dbReference type="PANTHER" id="PTHR42673">
    <property type="entry name" value="MALEYLACETOACETATE ISOMERASE"/>
    <property type="match status" value="1"/>
</dbReference>
<evidence type="ECO:0000313" key="2">
    <source>
        <dbReference type="EMBL" id="SVD58296.1"/>
    </source>
</evidence>
<accession>A0A382WHA9</accession>
<dbReference type="Gene3D" id="3.40.30.10">
    <property type="entry name" value="Glutaredoxin"/>
    <property type="match status" value="1"/>
</dbReference>
<dbReference type="GO" id="GO:0006749">
    <property type="term" value="P:glutathione metabolic process"/>
    <property type="evidence" value="ECO:0007669"/>
    <property type="project" value="TreeGrafter"/>
</dbReference>
<dbReference type="AlphaFoldDB" id="A0A382WHA9"/>
<dbReference type="Pfam" id="PF13409">
    <property type="entry name" value="GST_N_2"/>
    <property type="match status" value="1"/>
</dbReference>
<dbReference type="PROSITE" id="PS50404">
    <property type="entry name" value="GST_NTER"/>
    <property type="match status" value="1"/>
</dbReference>
<proteinExistence type="predicted"/>
<dbReference type="InterPro" id="IPR036249">
    <property type="entry name" value="Thioredoxin-like_sf"/>
</dbReference>
<dbReference type="GO" id="GO:0016034">
    <property type="term" value="F:maleylacetoacetate isomerase activity"/>
    <property type="evidence" value="ECO:0007669"/>
    <property type="project" value="TreeGrafter"/>
</dbReference>
<organism evidence="2">
    <name type="scientific">marine metagenome</name>
    <dbReference type="NCBI Taxonomy" id="408172"/>
    <lineage>
        <taxon>unclassified sequences</taxon>
        <taxon>metagenomes</taxon>
        <taxon>ecological metagenomes</taxon>
    </lineage>
</organism>
<dbReference type="InterPro" id="IPR040079">
    <property type="entry name" value="Glutathione_S-Trfase"/>
</dbReference>
<name>A0A382WHA9_9ZZZZ</name>
<dbReference type="SUPFAM" id="SSF52833">
    <property type="entry name" value="Thioredoxin-like"/>
    <property type="match status" value="1"/>
</dbReference>
<protein>
    <recommendedName>
        <fullName evidence="1">GST N-terminal domain-containing protein</fullName>
    </recommendedName>
</protein>
<dbReference type="EMBL" id="UINC01159931">
    <property type="protein sequence ID" value="SVD58296.1"/>
    <property type="molecule type" value="Genomic_DNA"/>
</dbReference>
<dbReference type="GO" id="GO:0006559">
    <property type="term" value="P:L-phenylalanine catabolic process"/>
    <property type="evidence" value="ECO:0007669"/>
    <property type="project" value="TreeGrafter"/>
</dbReference>
<feature type="non-terminal residue" evidence="2">
    <location>
        <position position="219"/>
    </location>
</feature>
<gene>
    <name evidence="2" type="ORF">METZ01_LOCUS411150</name>
</gene>
<evidence type="ECO:0000259" key="1">
    <source>
        <dbReference type="PROSITE" id="PS50404"/>
    </source>
</evidence>
<dbReference type="SFLD" id="SFLDS00019">
    <property type="entry name" value="Glutathione_Transferase_(cytos"/>
    <property type="match status" value="1"/>
</dbReference>
<feature type="non-terminal residue" evidence="2">
    <location>
        <position position="1"/>
    </location>
</feature>
<dbReference type="PANTHER" id="PTHR42673:SF21">
    <property type="entry name" value="GLUTATHIONE S-TRANSFERASE YFCF"/>
    <property type="match status" value="1"/>
</dbReference>
<dbReference type="GO" id="GO:0004364">
    <property type="term" value="F:glutathione transferase activity"/>
    <property type="evidence" value="ECO:0007669"/>
    <property type="project" value="TreeGrafter"/>
</dbReference>
<sequence length="219" mass="25201">VHFLRNLWARLDSPRLGGHEGVAVPKLNQDEVKTREVLEWAGLHLFHFNGSSCSQKTRIFLNLKKLDWASHHVDLVSGENFTEWYLGINPRGLVPTLVDDGDVHIESNDIMEYLEERFPTPPLMPADLKDEILQSLKEEDDLHFDLRNLTHKYLVPFFMTKRIPKFRNLELFKSSDAVVRGETDQAKLAEVKWFEGFLTKGITNEVALGSALKFKRAFG</sequence>
<dbReference type="SFLD" id="SFLDG00358">
    <property type="entry name" value="Main_(cytGST)"/>
    <property type="match status" value="1"/>
</dbReference>
<feature type="domain" description="GST N-terminal" evidence="1">
    <location>
        <begin position="41"/>
        <end position="122"/>
    </location>
</feature>
<reference evidence="2" key="1">
    <citation type="submission" date="2018-05" db="EMBL/GenBank/DDBJ databases">
        <authorList>
            <person name="Lanie J.A."/>
            <person name="Ng W.-L."/>
            <person name="Kazmierczak K.M."/>
            <person name="Andrzejewski T.M."/>
            <person name="Davidsen T.M."/>
            <person name="Wayne K.J."/>
            <person name="Tettelin H."/>
            <person name="Glass J.I."/>
            <person name="Rusch D."/>
            <person name="Podicherti R."/>
            <person name="Tsui H.-C.T."/>
            <person name="Winkler M.E."/>
        </authorList>
    </citation>
    <scope>NUCLEOTIDE SEQUENCE</scope>
</reference>
<dbReference type="InterPro" id="IPR004045">
    <property type="entry name" value="Glutathione_S-Trfase_N"/>
</dbReference>